<dbReference type="PANTHER" id="PTHR15549">
    <property type="entry name" value="PAIRED IMMUNOGLOBULIN-LIKE TYPE 2 RECEPTOR"/>
    <property type="match status" value="1"/>
</dbReference>
<evidence type="ECO:0000256" key="2">
    <source>
        <dbReference type="ARBA" id="ARBA00022692"/>
    </source>
</evidence>
<evidence type="ECO:0000256" key="5">
    <source>
        <dbReference type="SAM" id="MobiDB-lite"/>
    </source>
</evidence>
<comment type="subcellular location">
    <subcellularLocation>
        <location evidence="1">Membrane</location>
        <topology evidence="1">Single-pass membrane protein</topology>
    </subcellularLocation>
</comment>
<keyword evidence="2 6" id="KW-0812">Transmembrane</keyword>
<dbReference type="InterPro" id="IPR035992">
    <property type="entry name" value="Ricin_B-like_lectins"/>
</dbReference>
<organism evidence="7 8">
    <name type="scientific">Exophiala aquamarina CBS 119918</name>
    <dbReference type="NCBI Taxonomy" id="1182545"/>
    <lineage>
        <taxon>Eukaryota</taxon>
        <taxon>Fungi</taxon>
        <taxon>Dikarya</taxon>
        <taxon>Ascomycota</taxon>
        <taxon>Pezizomycotina</taxon>
        <taxon>Eurotiomycetes</taxon>
        <taxon>Chaetothyriomycetidae</taxon>
        <taxon>Chaetothyriales</taxon>
        <taxon>Herpotrichiellaceae</taxon>
        <taxon>Exophiala</taxon>
    </lineage>
</organism>
<dbReference type="Gene3D" id="2.80.10.50">
    <property type="match status" value="1"/>
</dbReference>
<keyword evidence="3 6" id="KW-1133">Transmembrane helix</keyword>
<reference evidence="7 8" key="1">
    <citation type="submission" date="2013-03" db="EMBL/GenBank/DDBJ databases">
        <title>The Genome Sequence of Exophiala aquamarina CBS 119918.</title>
        <authorList>
            <consortium name="The Broad Institute Genomics Platform"/>
            <person name="Cuomo C."/>
            <person name="de Hoog S."/>
            <person name="Gorbushina A."/>
            <person name="Walker B."/>
            <person name="Young S.K."/>
            <person name="Zeng Q."/>
            <person name="Gargeya S."/>
            <person name="Fitzgerald M."/>
            <person name="Haas B."/>
            <person name="Abouelleil A."/>
            <person name="Allen A.W."/>
            <person name="Alvarado L."/>
            <person name="Arachchi H.M."/>
            <person name="Berlin A.M."/>
            <person name="Chapman S.B."/>
            <person name="Gainer-Dewar J."/>
            <person name="Goldberg J."/>
            <person name="Griggs A."/>
            <person name="Gujja S."/>
            <person name="Hansen M."/>
            <person name="Howarth C."/>
            <person name="Imamovic A."/>
            <person name="Ireland A."/>
            <person name="Larimer J."/>
            <person name="McCowan C."/>
            <person name="Murphy C."/>
            <person name="Pearson M."/>
            <person name="Poon T.W."/>
            <person name="Priest M."/>
            <person name="Roberts A."/>
            <person name="Saif S."/>
            <person name="Shea T."/>
            <person name="Sisk P."/>
            <person name="Sykes S."/>
            <person name="Wortman J."/>
            <person name="Nusbaum C."/>
            <person name="Birren B."/>
        </authorList>
    </citation>
    <scope>NUCLEOTIDE SEQUENCE [LARGE SCALE GENOMIC DNA]</scope>
    <source>
        <strain evidence="7 8">CBS 119918</strain>
    </source>
</reference>
<dbReference type="Proteomes" id="UP000027920">
    <property type="component" value="Unassembled WGS sequence"/>
</dbReference>
<evidence type="ECO:0008006" key="9">
    <source>
        <dbReference type="Google" id="ProtNLM"/>
    </source>
</evidence>
<feature type="transmembrane region" description="Helical" evidence="6">
    <location>
        <begin position="221"/>
        <end position="246"/>
    </location>
</feature>
<evidence type="ECO:0000256" key="3">
    <source>
        <dbReference type="ARBA" id="ARBA00022989"/>
    </source>
</evidence>
<dbReference type="PANTHER" id="PTHR15549:SF26">
    <property type="entry name" value="AXIAL BUDDING PATTERN PROTEIN 2-RELATED"/>
    <property type="match status" value="1"/>
</dbReference>
<dbReference type="OrthoDB" id="9986966at2759"/>
<dbReference type="AlphaFoldDB" id="A0A072Q6J0"/>
<dbReference type="STRING" id="1182545.A0A072Q6J0"/>
<feature type="region of interest" description="Disordered" evidence="5">
    <location>
        <begin position="176"/>
        <end position="213"/>
    </location>
</feature>
<dbReference type="HOGENOM" id="CLU_852668_0_0_1"/>
<dbReference type="GO" id="GO:0071944">
    <property type="term" value="C:cell periphery"/>
    <property type="evidence" value="ECO:0007669"/>
    <property type="project" value="UniProtKB-ARBA"/>
</dbReference>
<evidence type="ECO:0000256" key="1">
    <source>
        <dbReference type="ARBA" id="ARBA00004167"/>
    </source>
</evidence>
<gene>
    <name evidence="7" type="ORF">A1O9_01523</name>
</gene>
<accession>A0A072Q6J0</accession>
<protein>
    <recommendedName>
        <fullName evidence="9">Ricin B lectin domain-containing protein</fullName>
    </recommendedName>
</protein>
<dbReference type="CDD" id="cd00161">
    <property type="entry name" value="beta-trefoil_Ricin-like"/>
    <property type="match status" value="1"/>
</dbReference>
<dbReference type="VEuPathDB" id="FungiDB:A1O9_01523"/>
<keyword evidence="8" id="KW-1185">Reference proteome</keyword>
<dbReference type="RefSeq" id="XP_013266135.1">
    <property type="nucleotide sequence ID" value="XM_013410681.1"/>
</dbReference>
<evidence type="ECO:0000313" key="8">
    <source>
        <dbReference type="Proteomes" id="UP000027920"/>
    </source>
</evidence>
<name>A0A072Q6J0_9EURO</name>
<sequence>MADVDVSSIYTLTNSYTGVLQVLTSSLNDDQIMMTEAGGASNKQWVFSVTSLADHYRMHTVQNGQGQSLDVLNDNGVDSIKLRFTSTADVSGQFWRFDLWDDGTLRLSNNFTGPDMHLDVYSDTFEPHLADGSASGQHWTLQRLGSISSTTESAQTSMVSTSSAATSVLTKSTATSAAPGISSLPPGSSSVSNAPSSTVAVSSSTPSASANAVNSSLSSGAIAGISVGAVGVVALCVASVLLILLLRKRRKRPTTQAADVQDSSQPRRGEPYPSQGPFEAPNEKTGPVAQEMPSPPYGSASIYYPAELDGIQHGYQSRAELHDYQR</sequence>
<evidence type="ECO:0000256" key="6">
    <source>
        <dbReference type="SAM" id="Phobius"/>
    </source>
</evidence>
<dbReference type="GO" id="GO:0016020">
    <property type="term" value="C:membrane"/>
    <property type="evidence" value="ECO:0007669"/>
    <property type="project" value="UniProtKB-SubCell"/>
</dbReference>
<dbReference type="EMBL" id="AMGV01000001">
    <property type="protein sequence ID" value="KEF63545.1"/>
    <property type="molecule type" value="Genomic_DNA"/>
</dbReference>
<dbReference type="SUPFAM" id="SSF50370">
    <property type="entry name" value="Ricin B-like lectins"/>
    <property type="match status" value="1"/>
</dbReference>
<dbReference type="GeneID" id="25276469"/>
<feature type="region of interest" description="Disordered" evidence="5">
    <location>
        <begin position="252"/>
        <end position="296"/>
    </location>
</feature>
<comment type="caution">
    <text evidence="7">The sequence shown here is derived from an EMBL/GenBank/DDBJ whole genome shotgun (WGS) entry which is preliminary data.</text>
</comment>
<dbReference type="InterPro" id="IPR051694">
    <property type="entry name" value="Immunoregulatory_rcpt-like"/>
</dbReference>
<evidence type="ECO:0000256" key="4">
    <source>
        <dbReference type="ARBA" id="ARBA00023136"/>
    </source>
</evidence>
<evidence type="ECO:0000313" key="7">
    <source>
        <dbReference type="EMBL" id="KEF63545.1"/>
    </source>
</evidence>
<keyword evidence="4 6" id="KW-0472">Membrane</keyword>
<feature type="compositionally biased region" description="Polar residues" evidence="5">
    <location>
        <begin position="254"/>
        <end position="264"/>
    </location>
</feature>
<proteinExistence type="predicted"/>